<dbReference type="Proteomes" id="UP000266934">
    <property type="component" value="Chromosome"/>
</dbReference>
<dbReference type="OrthoDB" id="9790710at2"/>
<name>A0A348G2T5_9HYPH</name>
<proteinExistence type="predicted"/>
<dbReference type="Pfam" id="PF13472">
    <property type="entry name" value="Lipase_GDSL_2"/>
    <property type="match status" value="1"/>
</dbReference>
<protein>
    <recommendedName>
        <fullName evidence="1">SGNH hydrolase-type esterase domain-containing protein</fullName>
    </recommendedName>
</protein>
<evidence type="ECO:0000313" key="3">
    <source>
        <dbReference type="Proteomes" id="UP000266934"/>
    </source>
</evidence>
<dbReference type="AlphaFoldDB" id="A0A348G2T5"/>
<organism evidence="2 3">
    <name type="scientific">Blastochloris tepida</name>
    <dbReference type="NCBI Taxonomy" id="2233851"/>
    <lineage>
        <taxon>Bacteria</taxon>
        <taxon>Pseudomonadati</taxon>
        <taxon>Pseudomonadota</taxon>
        <taxon>Alphaproteobacteria</taxon>
        <taxon>Hyphomicrobiales</taxon>
        <taxon>Blastochloridaceae</taxon>
        <taxon>Blastochloris</taxon>
    </lineage>
</organism>
<dbReference type="KEGG" id="blag:BLTE_25530"/>
<dbReference type="SUPFAM" id="SSF52266">
    <property type="entry name" value="SGNH hydrolase"/>
    <property type="match status" value="1"/>
</dbReference>
<dbReference type="EMBL" id="AP018907">
    <property type="protein sequence ID" value="BBF93868.1"/>
    <property type="molecule type" value="Genomic_DNA"/>
</dbReference>
<dbReference type="InterPro" id="IPR036514">
    <property type="entry name" value="SGNH_hydro_sf"/>
</dbReference>
<dbReference type="Gene3D" id="3.40.50.1110">
    <property type="entry name" value="SGNH hydrolase"/>
    <property type="match status" value="1"/>
</dbReference>
<feature type="domain" description="SGNH hydrolase-type esterase" evidence="1">
    <location>
        <begin position="82"/>
        <end position="295"/>
    </location>
</feature>
<keyword evidence="3" id="KW-1185">Reference proteome</keyword>
<dbReference type="GO" id="GO:0016788">
    <property type="term" value="F:hydrolase activity, acting on ester bonds"/>
    <property type="evidence" value="ECO:0007669"/>
    <property type="project" value="UniProtKB-ARBA"/>
</dbReference>
<evidence type="ECO:0000259" key="1">
    <source>
        <dbReference type="Pfam" id="PF13472"/>
    </source>
</evidence>
<sequence length="323" mass="35149">MRRIITIALLIAIAVVGAEAFARFGLGLGDPPLTVIDAELEYIFRPGRTYERFGNIVSYNSKSMRASEVPPAKNGDDFRVLVLGDSVVNGGALTDQKDISSEVLARKIGANAWVGNISAGSWGPANLLAYVTRHGWFDADAALIVVSTHDLEDLPEFRVHYGDDFPEESPMSALSELITRYLPRHIPALGPYLRSEPSPPSVTYSPDERRQKGEAALRDLIAAAQKNVRNVVLVLHPTRTETAGAAEESEIEQRARLTSIVKSTGVPMFDVETVAGWKTELYRDDIHPNAAGQAAYATIFECLLKTFGGDASVDVCRSSGHVR</sequence>
<accession>A0A348G2T5</accession>
<reference evidence="2 3" key="1">
    <citation type="submission" date="2018-08" db="EMBL/GenBank/DDBJ databases">
        <title>Complete genome sequencing of Blastochloris tepida GI.</title>
        <authorList>
            <person name="Tsukatani Y."/>
            <person name="Mori H."/>
        </authorList>
    </citation>
    <scope>NUCLEOTIDE SEQUENCE [LARGE SCALE GENOMIC DNA]</scope>
    <source>
        <strain evidence="2 3">GI</strain>
    </source>
</reference>
<dbReference type="InterPro" id="IPR013830">
    <property type="entry name" value="SGNH_hydro"/>
</dbReference>
<gene>
    <name evidence="2" type="ORF">BLTE_25530</name>
</gene>
<evidence type="ECO:0000313" key="2">
    <source>
        <dbReference type="EMBL" id="BBF93868.1"/>
    </source>
</evidence>
<dbReference type="RefSeq" id="WP_126401045.1">
    <property type="nucleotide sequence ID" value="NZ_AP018907.1"/>
</dbReference>